<evidence type="ECO:0000259" key="5">
    <source>
        <dbReference type="PROSITE" id="PS50977"/>
    </source>
</evidence>
<dbReference type="Pfam" id="PF13305">
    <property type="entry name" value="TetR_C_33"/>
    <property type="match status" value="1"/>
</dbReference>
<dbReference type="PANTHER" id="PTHR43479:SF20">
    <property type="entry name" value="HTH TETR-TYPE DOMAIN-CONTAINING PROTEIN"/>
    <property type="match status" value="1"/>
</dbReference>
<dbReference type="SUPFAM" id="SSF46689">
    <property type="entry name" value="Homeodomain-like"/>
    <property type="match status" value="1"/>
</dbReference>
<evidence type="ECO:0000313" key="6">
    <source>
        <dbReference type="EMBL" id="AEJ20528.1"/>
    </source>
</evidence>
<dbReference type="AlphaFoldDB" id="F8F481"/>
<feature type="domain" description="HTH tetR-type" evidence="5">
    <location>
        <begin position="1"/>
        <end position="55"/>
    </location>
</feature>
<evidence type="ECO:0000256" key="1">
    <source>
        <dbReference type="ARBA" id="ARBA00023015"/>
    </source>
</evidence>
<dbReference type="SUPFAM" id="SSF48498">
    <property type="entry name" value="Tetracyclin repressor-like, C-terminal domain"/>
    <property type="match status" value="1"/>
</dbReference>
<dbReference type="HOGENOM" id="CLU_069356_40_3_12"/>
<evidence type="ECO:0000313" key="7">
    <source>
        <dbReference type="Proteomes" id="UP000000503"/>
    </source>
</evidence>
<gene>
    <name evidence="6" type="ordered locus">Spica_2419</name>
</gene>
<sequence length="195" mass="21444">MLEAGEELLAQQGLPGFSMRKLGRLVGLSEAAIYRHFSNKDELVQTIIQRGYDRLLKTLEEILTDSSRSCIQKTVAAISAYINFALEQPDLFKVVVMQDAGPGKSQVNGLKRGISQSRKTFTLFVAVLSEGMKKGEFAPAPPEITAMTIWACLYGLASRLIIESPLDPELQNQIIQRFSQVILGGLIHGTSFTSL</sequence>
<keyword evidence="7" id="KW-1185">Reference proteome</keyword>
<dbReference type="InterPro" id="IPR025996">
    <property type="entry name" value="MT1864/Rv1816-like_C"/>
</dbReference>
<proteinExistence type="predicted"/>
<dbReference type="InterPro" id="IPR009057">
    <property type="entry name" value="Homeodomain-like_sf"/>
</dbReference>
<evidence type="ECO:0000256" key="3">
    <source>
        <dbReference type="ARBA" id="ARBA00023163"/>
    </source>
</evidence>
<reference evidence="7" key="1">
    <citation type="journal article" date="2013" name="Stand. Genomic Sci.">
        <title>Genome sequence of the thermophilic fresh-water bacterium Spirochaeta caldaria type strain (H1(T)), reclassification of Spirochaeta caldaria, Spirochaeta stenostrepta, and Spirochaeta zuelzerae in the genus Treponema as Treponema caldaria comb. nov., Treponema stenostrepta comb. nov., and Treponema zuelzerae comb. nov., and emendation of the genus Treponema.</title>
        <authorList>
            <person name="Abt B."/>
            <person name="Goker M."/>
            <person name="Scheuner C."/>
            <person name="Han C."/>
            <person name="Lu M."/>
            <person name="Misra M."/>
            <person name="Lapidus A."/>
            <person name="Nolan M."/>
            <person name="Lucas S."/>
            <person name="Hammon N."/>
            <person name="Deshpande S."/>
            <person name="Cheng J.F."/>
            <person name="Tapia R."/>
            <person name="Goodwin L.A."/>
            <person name="Pitluck S."/>
            <person name="Liolios K."/>
            <person name="Pagani I."/>
            <person name="Ivanova N."/>
            <person name="Mavromatis K."/>
            <person name="Mikhailova N."/>
            <person name="Huntemann M."/>
            <person name="Pati A."/>
            <person name="Chen A."/>
            <person name="Palaniappan K."/>
            <person name="Land M."/>
            <person name="Hauser L."/>
            <person name="Jeffries C.D."/>
            <person name="Rohde M."/>
            <person name="Spring S."/>
            <person name="Gronow S."/>
            <person name="Detter J.C."/>
            <person name="Bristow J."/>
            <person name="Eisen J.A."/>
            <person name="Markowitz V."/>
            <person name="Hugenholtz P."/>
            <person name="Kyrpides N.C."/>
            <person name="Woyke T."/>
            <person name="Klenk H.P."/>
        </authorList>
    </citation>
    <scope>NUCLEOTIDE SEQUENCE</scope>
    <source>
        <strain evidence="7">ATCC 51460 / DSM 7334 / H1</strain>
    </source>
</reference>
<dbReference type="InterPro" id="IPR023772">
    <property type="entry name" value="DNA-bd_HTH_TetR-type_CS"/>
</dbReference>
<dbReference type="InterPro" id="IPR001647">
    <property type="entry name" value="HTH_TetR"/>
</dbReference>
<evidence type="ECO:0000256" key="2">
    <source>
        <dbReference type="ARBA" id="ARBA00023125"/>
    </source>
</evidence>
<organism evidence="6 7">
    <name type="scientific">Gracilinema caldarium (strain ATCC 51460 / DSM 7334 / H1)</name>
    <name type="common">Treponema caldarium</name>
    <dbReference type="NCBI Taxonomy" id="744872"/>
    <lineage>
        <taxon>Bacteria</taxon>
        <taxon>Pseudomonadati</taxon>
        <taxon>Spirochaetota</taxon>
        <taxon>Spirochaetia</taxon>
        <taxon>Spirochaetales</taxon>
        <taxon>Breznakiellaceae</taxon>
        <taxon>Gracilinema</taxon>
    </lineage>
</organism>
<keyword evidence="3" id="KW-0804">Transcription</keyword>
<feature type="DNA-binding region" description="H-T-H motif" evidence="4">
    <location>
        <begin position="18"/>
        <end position="37"/>
    </location>
</feature>
<keyword evidence="1" id="KW-0805">Transcription regulation</keyword>
<dbReference type="PANTHER" id="PTHR43479">
    <property type="entry name" value="ACREF/ENVCD OPERON REPRESSOR-RELATED"/>
    <property type="match status" value="1"/>
</dbReference>
<dbReference type="Gene3D" id="1.10.357.10">
    <property type="entry name" value="Tetracycline Repressor, domain 2"/>
    <property type="match status" value="1"/>
</dbReference>
<dbReference type="Proteomes" id="UP000000503">
    <property type="component" value="Chromosome"/>
</dbReference>
<dbReference type="GO" id="GO:0003677">
    <property type="term" value="F:DNA binding"/>
    <property type="evidence" value="ECO:0007669"/>
    <property type="project" value="UniProtKB-UniRule"/>
</dbReference>
<dbReference type="PROSITE" id="PS50977">
    <property type="entry name" value="HTH_TETR_2"/>
    <property type="match status" value="1"/>
</dbReference>
<protein>
    <submittedName>
        <fullName evidence="6">Transcriptional regulator, TetR family</fullName>
    </submittedName>
</protein>
<dbReference type="PRINTS" id="PR00455">
    <property type="entry name" value="HTHTETR"/>
</dbReference>
<evidence type="ECO:0000256" key="4">
    <source>
        <dbReference type="PROSITE-ProRule" id="PRU00335"/>
    </source>
</evidence>
<keyword evidence="2 4" id="KW-0238">DNA-binding</keyword>
<dbReference type="Pfam" id="PF00440">
    <property type="entry name" value="TetR_N"/>
    <property type="match status" value="1"/>
</dbReference>
<name>F8F481_GRAC1</name>
<dbReference type="PROSITE" id="PS01081">
    <property type="entry name" value="HTH_TETR_1"/>
    <property type="match status" value="1"/>
</dbReference>
<dbReference type="eggNOG" id="COG1309">
    <property type="taxonomic scope" value="Bacteria"/>
</dbReference>
<dbReference type="KEGG" id="scd:Spica_2419"/>
<dbReference type="InterPro" id="IPR036271">
    <property type="entry name" value="Tet_transcr_reg_TetR-rel_C_sf"/>
</dbReference>
<dbReference type="InterPro" id="IPR050624">
    <property type="entry name" value="HTH-type_Tx_Regulator"/>
</dbReference>
<dbReference type="OrthoDB" id="9812993at2"/>
<dbReference type="RefSeq" id="WP_013969809.1">
    <property type="nucleotide sequence ID" value="NC_015732.1"/>
</dbReference>
<accession>F8F481</accession>
<dbReference type="EMBL" id="CP002868">
    <property type="protein sequence ID" value="AEJ20528.1"/>
    <property type="molecule type" value="Genomic_DNA"/>
</dbReference>
<dbReference type="STRING" id="744872.Spica_2419"/>